<evidence type="ECO:0000313" key="3">
    <source>
        <dbReference type="Proteomes" id="UP001149140"/>
    </source>
</evidence>
<evidence type="ECO:0000313" key="2">
    <source>
        <dbReference type="EMBL" id="MDA0161419.1"/>
    </source>
</evidence>
<organism evidence="2 3">
    <name type="scientific">Solirubrobacter ginsenosidimutans</name>
    <dbReference type="NCBI Taxonomy" id="490573"/>
    <lineage>
        <taxon>Bacteria</taxon>
        <taxon>Bacillati</taxon>
        <taxon>Actinomycetota</taxon>
        <taxon>Thermoleophilia</taxon>
        <taxon>Solirubrobacterales</taxon>
        <taxon>Solirubrobacteraceae</taxon>
        <taxon>Solirubrobacter</taxon>
    </lineage>
</organism>
<dbReference type="AlphaFoldDB" id="A0A9X3MRR5"/>
<gene>
    <name evidence="2" type="ORF">OM076_14170</name>
</gene>
<protein>
    <submittedName>
        <fullName evidence="2">Zinc ribbon domain-containing protein</fullName>
    </submittedName>
</protein>
<evidence type="ECO:0000256" key="1">
    <source>
        <dbReference type="SAM" id="MobiDB-lite"/>
    </source>
</evidence>
<feature type="region of interest" description="Disordered" evidence="1">
    <location>
        <begin position="1"/>
        <end position="23"/>
    </location>
</feature>
<sequence length="122" mass="13403">MRALRRQYVQAEPAPLPPGGGRAVGHDELLARRERLTREFAELQFDLGGLAYEMAIRDHFRVDLLARRAARLQEVDAELGAVEQLARVEGGGAAGACPNCDALYARGARFCSQCAHPLMRSE</sequence>
<keyword evidence="3" id="KW-1185">Reference proteome</keyword>
<name>A0A9X3MRR5_9ACTN</name>
<dbReference type="EMBL" id="JAPDOD010000012">
    <property type="protein sequence ID" value="MDA0161419.1"/>
    <property type="molecule type" value="Genomic_DNA"/>
</dbReference>
<proteinExistence type="predicted"/>
<dbReference type="Proteomes" id="UP001149140">
    <property type="component" value="Unassembled WGS sequence"/>
</dbReference>
<comment type="caution">
    <text evidence="2">The sequence shown here is derived from an EMBL/GenBank/DDBJ whole genome shotgun (WGS) entry which is preliminary data.</text>
</comment>
<dbReference type="RefSeq" id="WP_270040629.1">
    <property type="nucleotide sequence ID" value="NZ_JAPDOD010000012.1"/>
</dbReference>
<reference evidence="2" key="1">
    <citation type="submission" date="2022-10" db="EMBL/GenBank/DDBJ databases">
        <title>The WGS of Solirubrobacter ginsenosidimutans DSM 21036.</title>
        <authorList>
            <person name="Jiang Z."/>
        </authorList>
    </citation>
    <scope>NUCLEOTIDE SEQUENCE</scope>
    <source>
        <strain evidence="2">DSM 21036</strain>
    </source>
</reference>
<accession>A0A9X3MRR5</accession>